<accession>A0A2I1GTS1</accession>
<proteinExistence type="predicted"/>
<evidence type="ECO:0000256" key="1">
    <source>
        <dbReference type="ARBA" id="ARBA00023002"/>
    </source>
</evidence>
<dbReference type="AlphaFoldDB" id="A0A2I1GTS1"/>
<dbReference type="GO" id="GO:0016491">
    <property type="term" value="F:oxidoreductase activity"/>
    <property type="evidence" value="ECO:0007669"/>
    <property type="project" value="UniProtKB-KW"/>
</dbReference>
<protein>
    <recommendedName>
        <fullName evidence="4">NADP-dependent oxidoreductase domain-containing protein</fullName>
    </recommendedName>
</protein>
<feature type="non-terminal residue" evidence="2">
    <location>
        <position position="108"/>
    </location>
</feature>
<dbReference type="GO" id="GO:0005737">
    <property type="term" value="C:cytoplasm"/>
    <property type="evidence" value="ECO:0007669"/>
    <property type="project" value="TreeGrafter"/>
</dbReference>
<reference evidence="2 3" key="1">
    <citation type="submission" date="2015-10" db="EMBL/GenBank/DDBJ databases">
        <title>Genome analyses suggest a sexual origin of heterokaryosis in a supposedly ancient asexual fungus.</title>
        <authorList>
            <person name="Ropars J."/>
            <person name="Sedzielewska K."/>
            <person name="Noel J."/>
            <person name="Charron P."/>
            <person name="Farinelli L."/>
            <person name="Marton T."/>
            <person name="Kruger M."/>
            <person name="Pelin A."/>
            <person name="Brachmann A."/>
            <person name="Corradi N."/>
        </authorList>
    </citation>
    <scope>NUCLEOTIDE SEQUENCE [LARGE SCALE GENOMIC DNA]</scope>
    <source>
        <strain evidence="2 3">A4</strain>
    </source>
</reference>
<dbReference type="EMBL" id="LLXI01000813">
    <property type="protein sequence ID" value="PKY50017.1"/>
    <property type="molecule type" value="Genomic_DNA"/>
</dbReference>
<evidence type="ECO:0008006" key="4">
    <source>
        <dbReference type="Google" id="ProtNLM"/>
    </source>
</evidence>
<dbReference type="Gene3D" id="3.20.20.100">
    <property type="entry name" value="NADP-dependent oxidoreductase domain"/>
    <property type="match status" value="1"/>
</dbReference>
<dbReference type="PANTHER" id="PTHR43625:SF40">
    <property type="entry name" value="ALDO-KETO REDUCTASE YAKC [NADP(+)]"/>
    <property type="match status" value="1"/>
</dbReference>
<name>A0A2I1GTS1_9GLOM</name>
<dbReference type="Proteomes" id="UP000234323">
    <property type="component" value="Unassembled WGS sequence"/>
</dbReference>
<organism evidence="2 3">
    <name type="scientific">Rhizophagus irregularis</name>
    <dbReference type="NCBI Taxonomy" id="588596"/>
    <lineage>
        <taxon>Eukaryota</taxon>
        <taxon>Fungi</taxon>
        <taxon>Fungi incertae sedis</taxon>
        <taxon>Mucoromycota</taxon>
        <taxon>Glomeromycotina</taxon>
        <taxon>Glomeromycetes</taxon>
        <taxon>Glomerales</taxon>
        <taxon>Glomeraceae</taxon>
        <taxon>Rhizophagus</taxon>
    </lineage>
</organism>
<dbReference type="InterPro" id="IPR050791">
    <property type="entry name" value="Aldo-Keto_reductase"/>
</dbReference>
<evidence type="ECO:0000313" key="3">
    <source>
        <dbReference type="Proteomes" id="UP000234323"/>
    </source>
</evidence>
<comment type="caution">
    <text evidence="2">The sequence shown here is derived from an EMBL/GenBank/DDBJ whole genome shotgun (WGS) entry which is preliminary data.</text>
</comment>
<evidence type="ECO:0000313" key="2">
    <source>
        <dbReference type="EMBL" id="PKY50017.1"/>
    </source>
</evidence>
<gene>
    <name evidence="2" type="ORF">RhiirA4_406031</name>
</gene>
<keyword evidence="1" id="KW-0560">Oxidoreductase</keyword>
<keyword evidence="3" id="KW-1185">Reference proteome</keyword>
<sequence length="108" mass="12423">MEACRELGVTIGNYKSIDDFESDDYVFRRLIPRFQGENFNKNLEIVHKFNGFAEKKGVTSGQLCLAWGDNMVVIASTGKIKHLEENVEEKIINSIEIIGNRYNDDYMK</sequence>
<dbReference type="PANTHER" id="PTHR43625">
    <property type="entry name" value="AFLATOXIN B1 ALDEHYDE REDUCTASE"/>
    <property type="match status" value="1"/>
</dbReference>
<dbReference type="InterPro" id="IPR036812">
    <property type="entry name" value="NAD(P)_OxRdtase_dom_sf"/>
</dbReference>
<dbReference type="SUPFAM" id="SSF51430">
    <property type="entry name" value="NAD(P)-linked oxidoreductase"/>
    <property type="match status" value="1"/>
</dbReference>